<dbReference type="AlphaFoldDB" id="A0A2G9UEU3"/>
<evidence type="ECO:0000313" key="2">
    <source>
        <dbReference type="EMBL" id="PIO68768.1"/>
    </source>
</evidence>
<organism evidence="2 3">
    <name type="scientific">Teladorsagia circumcincta</name>
    <name type="common">Brown stomach worm</name>
    <name type="synonym">Ostertagia circumcincta</name>
    <dbReference type="NCBI Taxonomy" id="45464"/>
    <lineage>
        <taxon>Eukaryota</taxon>
        <taxon>Metazoa</taxon>
        <taxon>Ecdysozoa</taxon>
        <taxon>Nematoda</taxon>
        <taxon>Chromadorea</taxon>
        <taxon>Rhabditida</taxon>
        <taxon>Rhabditina</taxon>
        <taxon>Rhabditomorpha</taxon>
        <taxon>Strongyloidea</taxon>
        <taxon>Trichostrongylidae</taxon>
        <taxon>Teladorsagia</taxon>
    </lineage>
</organism>
<gene>
    <name evidence="2" type="ORF">TELCIR_09431</name>
</gene>
<feature type="compositionally biased region" description="Polar residues" evidence="1">
    <location>
        <begin position="207"/>
        <end position="221"/>
    </location>
</feature>
<dbReference type="PANTHER" id="PTHR31362:SF0">
    <property type="entry name" value="EXOSTOSIN DOMAIN-CONTAINING PROTEIN-RELATED"/>
    <property type="match status" value="1"/>
</dbReference>
<accession>A0A2G9UEU3</accession>
<evidence type="ECO:0000256" key="1">
    <source>
        <dbReference type="SAM" id="MobiDB-lite"/>
    </source>
</evidence>
<reference evidence="2 3" key="1">
    <citation type="submission" date="2015-09" db="EMBL/GenBank/DDBJ databases">
        <title>Draft genome of the parasitic nematode Teladorsagia circumcincta isolate WARC Sus (inbred).</title>
        <authorList>
            <person name="Mitreva M."/>
        </authorList>
    </citation>
    <scope>NUCLEOTIDE SEQUENCE [LARGE SCALE GENOMIC DNA]</scope>
    <source>
        <strain evidence="2 3">S</strain>
    </source>
</reference>
<keyword evidence="3" id="KW-1185">Reference proteome</keyword>
<protein>
    <submittedName>
        <fullName evidence="2">Uncharacterized protein</fullName>
    </submittedName>
</protein>
<dbReference type="Proteomes" id="UP000230423">
    <property type="component" value="Unassembled WGS sequence"/>
</dbReference>
<name>A0A2G9UEU3_TELCI</name>
<dbReference type="InterPro" id="IPR005049">
    <property type="entry name" value="STL-like"/>
</dbReference>
<sequence>MGSADREIPNSVPNSLEAGKLWRHSTPDCEDWIQLVSTSFATHYNTLTKTDIFNRHRSKVAAERSSSLGDGLFKLVTTRFRSRTRSDRVVVYTKYGGKHKKESLAQRKVCDEMDRGYHYQQSNQGYNGYSSERNLPYKSYTRKNIGYLYAIEHGAEWIYDTDDDNKPYGSCTPTKEVALMKNSTKSLLQFYLRQLQSEVKVEEEASETSGMQKLRTSTLEK</sequence>
<evidence type="ECO:0000313" key="3">
    <source>
        <dbReference type="Proteomes" id="UP000230423"/>
    </source>
</evidence>
<dbReference type="EMBL" id="KZ346936">
    <property type="protein sequence ID" value="PIO68768.1"/>
    <property type="molecule type" value="Genomic_DNA"/>
</dbReference>
<dbReference type="OrthoDB" id="6045904at2759"/>
<proteinExistence type="predicted"/>
<feature type="region of interest" description="Disordered" evidence="1">
    <location>
        <begin position="201"/>
        <end position="221"/>
    </location>
</feature>
<dbReference type="PANTHER" id="PTHR31362">
    <property type="entry name" value="GLYCOSYLTRANSFERASE STELLO1-RELATED"/>
    <property type="match status" value="1"/>
</dbReference>